<reference evidence="1 2" key="1">
    <citation type="submission" date="2017-06" db="EMBL/GenBank/DDBJ databases">
        <title>Complete genome of Helicobacter apodemus.</title>
        <authorList>
            <person name="Cho S."/>
        </authorList>
    </citation>
    <scope>NUCLEOTIDE SEQUENCE [LARGE SCALE GENOMIC DNA]</scope>
    <source>
        <strain evidence="2">SNUVETPUB-15-01</strain>
    </source>
</reference>
<dbReference type="KEGG" id="had:CDV25_00185"/>
<gene>
    <name evidence="1" type="ORF">CDV25_00185</name>
</gene>
<name>A0A2U8FD55_9HELI</name>
<accession>A0A2U8FD55</accession>
<proteinExistence type="predicted"/>
<evidence type="ECO:0000313" key="2">
    <source>
        <dbReference type="Proteomes" id="UP000244890"/>
    </source>
</evidence>
<protein>
    <submittedName>
        <fullName evidence="1">Uncharacterized protein</fullName>
    </submittedName>
</protein>
<organism evidence="1 2">
    <name type="scientific">Helicobacter apodemus</name>
    <dbReference type="NCBI Taxonomy" id="135569"/>
    <lineage>
        <taxon>Bacteria</taxon>
        <taxon>Pseudomonadati</taxon>
        <taxon>Campylobacterota</taxon>
        <taxon>Epsilonproteobacteria</taxon>
        <taxon>Campylobacterales</taxon>
        <taxon>Helicobacteraceae</taxon>
        <taxon>Helicobacter</taxon>
    </lineage>
</organism>
<dbReference type="Proteomes" id="UP000244890">
    <property type="component" value="Chromosome"/>
</dbReference>
<sequence length="143" mass="16383">MIANKNIITMLFYLFVGSPIAESELRESTNAVGAELVRQVNHPYDPVRAIGSKKDMWEYGTSMLIASMIGRQGIAKFTPKFHPNIFGFLINPLAVVSYDLYNYHSFKTYYQNPEFQLQQTIQNLLLENAIKESNQKELSNENN</sequence>
<dbReference type="EMBL" id="CP021886">
    <property type="protein sequence ID" value="AWI33345.1"/>
    <property type="molecule type" value="Genomic_DNA"/>
</dbReference>
<dbReference type="AlphaFoldDB" id="A0A2U8FD55"/>
<evidence type="ECO:0000313" key="1">
    <source>
        <dbReference type="EMBL" id="AWI33345.1"/>
    </source>
</evidence>
<dbReference type="RefSeq" id="WP_108910267.1">
    <property type="nucleotide sequence ID" value="NZ_CP021886.1"/>
</dbReference>